<reference evidence="3" key="1">
    <citation type="submission" date="2023-06" db="EMBL/GenBank/DDBJ databases">
        <title>Genome-scale phylogeny and comparative genomics of the fungal order Sordariales.</title>
        <authorList>
            <consortium name="Lawrence Berkeley National Laboratory"/>
            <person name="Hensen N."/>
            <person name="Bonometti L."/>
            <person name="Westerberg I."/>
            <person name="Brannstrom I.O."/>
            <person name="Guillou S."/>
            <person name="Cros-Aarteil S."/>
            <person name="Calhoun S."/>
            <person name="Haridas S."/>
            <person name="Kuo A."/>
            <person name="Mondo S."/>
            <person name="Pangilinan J."/>
            <person name="Riley R."/>
            <person name="Labutti K."/>
            <person name="Andreopoulos B."/>
            <person name="Lipzen A."/>
            <person name="Chen C."/>
            <person name="Yanf M."/>
            <person name="Daum C."/>
            <person name="Ng V."/>
            <person name="Clum A."/>
            <person name="Steindorff A."/>
            <person name="Ohm R."/>
            <person name="Martin F."/>
            <person name="Silar P."/>
            <person name="Natvig D."/>
            <person name="Lalanne C."/>
            <person name="Gautier V."/>
            <person name="Ament-Velasquez S.L."/>
            <person name="Kruys A."/>
            <person name="Hutchinson M.I."/>
            <person name="Powell A.J."/>
            <person name="Barry K."/>
            <person name="Miller A.N."/>
            <person name="Grigoriev I.V."/>
            <person name="Debuchy R."/>
            <person name="Gladieux P."/>
            <person name="Thoren M.H."/>
            <person name="Johannesson H."/>
        </authorList>
    </citation>
    <scope>NUCLEOTIDE SEQUENCE</scope>
    <source>
        <strain evidence="3">CBS 307.81</strain>
    </source>
</reference>
<accession>A0AA39ZLD6</accession>
<dbReference type="EMBL" id="JAULSY010000008">
    <property type="protein sequence ID" value="KAK0673156.1"/>
    <property type="molecule type" value="Genomic_DNA"/>
</dbReference>
<keyword evidence="2" id="KW-0472">Membrane</keyword>
<gene>
    <name evidence="3" type="ORF">QBC41DRAFT_298954</name>
</gene>
<feature type="region of interest" description="Disordered" evidence="1">
    <location>
        <begin position="1"/>
        <end position="46"/>
    </location>
</feature>
<feature type="compositionally biased region" description="Polar residues" evidence="1">
    <location>
        <begin position="107"/>
        <end position="116"/>
    </location>
</feature>
<proteinExistence type="predicted"/>
<evidence type="ECO:0000313" key="3">
    <source>
        <dbReference type="EMBL" id="KAK0673156.1"/>
    </source>
</evidence>
<sequence length="145" mass="15672">MRQSARGTSFGRGSGRLSAGSFIRNSTRRRSRKGSRSYHRRLSTPRPLATKAVSCQRIYTFRQFISLPVGDLCRIPASVRNLGVLGGGSELSNTMCRTSHGKPGQATRHNNGNTQDKVATSGSNIVGVLIVFVMMSAIFSVVNGK</sequence>
<keyword evidence="2" id="KW-1133">Transmembrane helix</keyword>
<evidence type="ECO:0000256" key="1">
    <source>
        <dbReference type="SAM" id="MobiDB-lite"/>
    </source>
</evidence>
<dbReference type="AlphaFoldDB" id="A0AA39ZLD6"/>
<evidence type="ECO:0000256" key="2">
    <source>
        <dbReference type="SAM" id="Phobius"/>
    </source>
</evidence>
<protein>
    <submittedName>
        <fullName evidence="3">Uncharacterized protein</fullName>
    </submittedName>
</protein>
<evidence type="ECO:0000313" key="4">
    <source>
        <dbReference type="Proteomes" id="UP001174997"/>
    </source>
</evidence>
<keyword evidence="4" id="KW-1185">Reference proteome</keyword>
<name>A0AA39ZLD6_9PEZI</name>
<comment type="caution">
    <text evidence="3">The sequence shown here is derived from an EMBL/GenBank/DDBJ whole genome shotgun (WGS) entry which is preliminary data.</text>
</comment>
<feature type="transmembrane region" description="Helical" evidence="2">
    <location>
        <begin position="125"/>
        <end position="142"/>
    </location>
</feature>
<keyword evidence="2" id="KW-0812">Transmembrane</keyword>
<feature type="compositionally biased region" description="Basic residues" evidence="1">
    <location>
        <begin position="26"/>
        <end position="43"/>
    </location>
</feature>
<organism evidence="3 4">
    <name type="scientific">Cercophora samala</name>
    <dbReference type="NCBI Taxonomy" id="330535"/>
    <lineage>
        <taxon>Eukaryota</taxon>
        <taxon>Fungi</taxon>
        <taxon>Dikarya</taxon>
        <taxon>Ascomycota</taxon>
        <taxon>Pezizomycotina</taxon>
        <taxon>Sordariomycetes</taxon>
        <taxon>Sordariomycetidae</taxon>
        <taxon>Sordariales</taxon>
        <taxon>Lasiosphaeriaceae</taxon>
        <taxon>Cercophora</taxon>
    </lineage>
</organism>
<dbReference type="Proteomes" id="UP001174997">
    <property type="component" value="Unassembled WGS sequence"/>
</dbReference>
<feature type="region of interest" description="Disordered" evidence="1">
    <location>
        <begin position="97"/>
        <end position="116"/>
    </location>
</feature>